<sequence>MQLSSSTPDKSVPSTDGIIIVGAGVFGLATALELRTRGYQHVFVLDRHMPPVPDGSSVDISKIIRVDYADPFYANLGLEALKMWRQKYDEYFNECEFVLMTDSLDDPRLERTKQALLMLGQTVHTFRGGDEFKARYPFFDGDLHQHANGYFNKACGWVNAKQAIQAVVSECTQAGISFITGQRGTVISLVQAENKMVGVKVASGETLTCGRVVLATGSWTNHLLDLCGAAVSTCHPMASIQLSKDEAANLARQPVTYNLTSGVFVFPPTADNVLKLVGHEYGYETTMVAQSGMQIRPWSSTSAPRLFKHSFESQFIPDDADAALRAGLTSLLPQFKDRPWINRRLCWYSDTPNGDFIIDHHPDISGLFLATGDSGHCFKFLPIIGRYVADIFEHRAPSIYCTRWAYKPTGRPMSRGGGGPRRRVLTTFEQAKL</sequence>
<comment type="cofactor">
    <cofactor evidence="1">
        <name>FAD</name>
        <dbReference type="ChEBI" id="CHEBI:57692"/>
    </cofactor>
</comment>
<keyword evidence="5" id="KW-0560">Oxidoreductase</keyword>
<reference evidence="8" key="1">
    <citation type="submission" date="2019-04" db="EMBL/GenBank/DDBJ databases">
        <title>Friends and foes A comparative genomics studyof 23 Aspergillus species from section Flavi.</title>
        <authorList>
            <consortium name="DOE Joint Genome Institute"/>
            <person name="Kjaerbolling I."/>
            <person name="Vesth T."/>
            <person name="Frisvad J.C."/>
            <person name="Nybo J.L."/>
            <person name="Theobald S."/>
            <person name="Kildgaard S."/>
            <person name="Isbrandt T."/>
            <person name="Kuo A."/>
            <person name="Sato A."/>
            <person name="Lyhne E.K."/>
            <person name="Kogle M.E."/>
            <person name="Wiebenga A."/>
            <person name="Kun R.S."/>
            <person name="Lubbers R.J."/>
            <person name="Makela M.R."/>
            <person name="Barry K."/>
            <person name="Chovatia M."/>
            <person name="Clum A."/>
            <person name="Daum C."/>
            <person name="Haridas S."/>
            <person name="He G."/>
            <person name="LaButti K."/>
            <person name="Lipzen A."/>
            <person name="Mondo S."/>
            <person name="Riley R."/>
            <person name="Salamov A."/>
            <person name="Simmons B.A."/>
            <person name="Magnuson J.K."/>
            <person name="Henrissat B."/>
            <person name="Mortensen U.H."/>
            <person name="Larsen T.O."/>
            <person name="Devries R.P."/>
            <person name="Grigoriev I.V."/>
            <person name="Machida M."/>
            <person name="Baker S.E."/>
            <person name="Andersen M.R."/>
        </authorList>
    </citation>
    <scope>NUCLEOTIDE SEQUENCE [LARGE SCALE GENOMIC DNA]</scope>
    <source>
        <strain evidence="8">CBS 130015</strain>
    </source>
</reference>
<evidence type="ECO:0000259" key="6">
    <source>
        <dbReference type="Pfam" id="PF01266"/>
    </source>
</evidence>
<keyword evidence="8" id="KW-1185">Reference proteome</keyword>
<gene>
    <name evidence="7" type="ORF">BDV41DRAFT_583970</name>
</gene>
<evidence type="ECO:0000313" key="8">
    <source>
        <dbReference type="Proteomes" id="UP000325433"/>
    </source>
</evidence>
<dbReference type="GO" id="GO:0050031">
    <property type="term" value="F:L-pipecolate oxidase activity"/>
    <property type="evidence" value="ECO:0007669"/>
    <property type="project" value="TreeGrafter"/>
</dbReference>
<dbReference type="InterPro" id="IPR006076">
    <property type="entry name" value="FAD-dep_OxRdtase"/>
</dbReference>
<evidence type="ECO:0000313" key="7">
    <source>
        <dbReference type="EMBL" id="KAE8307947.1"/>
    </source>
</evidence>
<dbReference type="Pfam" id="PF01266">
    <property type="entry name" value="DAO"/>
    <property type="match status" value="1"/>
</dbReference>
<evidence type="ECO:0000256" key="4">
    <source>
        <dbReference type="ARBA" id="ARBA00022827"/>
    </source>
</evidence>
<dbReference type="Gene3D" id="3.30.9.10">
    <property type="entry name" value="D-Amino Acid Oxidase, subunit A, domain 2"/>
    <property type="match status" value="1"/>
</dbReference>
<dbReference type="GO" id="GO:0008115">
    <property type="term" value="F:sarcosine oxidase activity"/>
    <property type="evidence" value="ECO:0007669"/>
    <property type="project" value="TreeGrafter"/>
</dbReference>
<dbReference type="AlphaFoldDB" id="A0A5N6VHF8"/>
<keyword evidence="3" id="KW-0285">Flavoprotein</keyword>
<dbReference type="PANTHER" id="PTHR10961:SF45">
    <property type="entry name" value="FAD DEPENDENT OXIDOREDUCTASE DOMAIN-CONTAINING PROTEIN-RELATED"/>
    <property type="match status" value="1"/>
</dbReference>
<dbReference type="EMBL" id="ML738394">
    <property type="protein sequence ID" value="KAE8307947.1"/>
    <property type="molecule type" value="Genomic_DNA"/>
</dbReference>
<accession>A0A5N6VHF8</accession>
<dbReference type="InterPro" id="IPR036188">
    <property type="entry name" value="FAD/NAD-bd_sf"/>
</dbReference>
<feature type="domain" description="FAD dependent oxidoreductase" evidence="6">
    <location>
        <begin position="18"/>
        <end position="390"/>
    </location>
</feature>
<name>A0A5N6VHF8_9EURO</name>
<dbReference type="GO" id="GO:0050660">
    <property type="term" value="F:flavin adenine dinucleotide binding"/>
    <property type="evidence" value="ECO:0007669"/>
    <property type="project" value="InterPro"/>
</dbReference>
<evidence type="ECO:0000256" key="5">
    <source>
        <dbReference type="ARBA" id="ARBA00023002"/>
    </source>
</evidence>
<dbReference type="Proteomes" id="UP000325433">
    <property type="component" value="Unassembled WGS sequence"/>
</dbReference>
<evidence type="ECO:0000256" key="3">
    <source>
        <dbReference type="ARBA" id="ARBA00022630"/>
    </source>
</evidence>
<dbReference type="GO" id="GO:0004657">
    <property type="term" value="F:proline dehydrogenase activity"/>
    <property type="evidence" value="ECO:0007669"/>
    <property type="project" value="TreeGrafter"/>
</dbReference>
<dbReference type="PANTHER" id="PTHR10961">
    <property type="entry name" value="PEROXISOMAL SARCOSINE OXIDASE"/>
    <property type="match status" value="1"/>
</dbReference>
<keyword evidence="4" id="KW-0274">FAD</keyword>
<dbReference type="InterPro" id="IPR045170">
    <property type="entry name" value="MTOX"/>
</dbReference>
<evidence type="ECO:0000256" key="1">
    <source>
        <dbReference type="ARBA" id="ARBA00001974"/>
    </source>
</evidence>
<evidence type="ECO:0000256" key="2">
    <source>
        <dbReference type="ARBA" id="ARBA00010989"/>
    </source>
</evidence>
<protein>
    <submittedName>
        <fullName evidence="7">FAD dependent oxidoreductase</fullName>
    </submittedName>
</protein>
<organism evidence="7 8">
    <name type="scientific">Aspergillus transmontanensis</name>
    <dbReference type="NCBI Taxonomy" id="1034304"/>
    <lineage>
        <taxon>Eukaryota</taxon>
        <taxon>Fungi</taxon>
        <taxon>Dikarya</taxon>
        <taxon>Ascomycota</taxon>
        <taxon>Pezizomycotina</taxon>
        <taxon>Eurotiomycetes</taxon>
        <taxon>Eurotiomycetidae</taxon>
        <taxon>Eurotiales</taxon>
        <taxon>Aspergillaceae</taxon>
        <taxon>Aspergillus</taxon>
        <taxon>Aspergillus subgen. Circumdati</taxon>
    </lineage>
</organism>
<dbReference type="SUPFAM" id="SSF51905">
    <property type="entry name" value="FAD/NAD(P)-binding domain"/>
    <property type="match status" value="1"/>
</dbReference>
<comment type="similarity">
    <text evidence="2">Belongs to the MSOX/MTOX family.</text>
</comment>
<dbReference type="Gene3D" id="3.50.50.60">
    <property type="entry name" value="FAD/NAD(P)-binding domain"/>
    <property type="match status" value="1"/>
</dbReference>
<proteinExistence type="inferred from homology"/>